<feature type="compositionally biased region" description="Acidic residues" evidence="3">
    <location>
        <begin position="311"/>
        <end position="330"/>
    </location>
</feature>
<organism evidence="4 5">
    <name type="scientific">Aaosphaeria arxii CBS 175.79</name>
    <dbReference type="NCBI Taxonomy" id="1450172"/>
    <lineage>
        <taxon>Eukaryota</taxon>
        <taxon>Fungi</taxon>
        <taxon>Dikarya</taxon>
        <taxon>Ascomycota</taxon>
        <taxon>Pezizomycotina</taxon>
        <taxon>Dothideomycetes</taxon>
        <taxon>Pleosporomycetidae</taxon>
        <taxon>Pleosporales</taxon>
        <taxon>Pleosporales incertae sedis</taxon>
        <taxon>Aaosphaeria</taxon>
    </lineage>
</organism>
<feature type="compositionally biased region" description="Basic and acidic residues" evidence="3">
    <location>
        <begin position="234"/>
        <end position="250"/>
    </location>
</feature>
<keyword evidence="2" id="KW-0175">Coiled coil</keyword>
<feature type="compositionally biased region" description="Pro residues" evidence="3">
    <location>
        <begin position="30"/>
        <end position="40"/>
    </location>
</feature>
<dbReference type="GeneID" id="54288571"/>
<evidence type="ECO:0008006" key="6">
    <source>
        <dbReference type="Google" id="ProtNLM"/>
    </source>
</evidence>
<evidence type="ECO:0000256" key="1">
    <source>
        <dbReference type="ARBA" id="ARBA00006461"/>
    </source>
</evidence>
<evidence type="ECO:0000313" key="4">
    <source>
        <dbReference type="EMBL" id="KAF2013283.1"/>
    </source>
</evidence>
<protein>
    <recommendedName>
        <fullName evidence="6">SPT2-domain-containing protein</fullName>
    </recommendedName>
</protein>
<evidence type="ECO:0000256" key="3">
    <source>
        <dbReference type="SAM" id="MobiDB-lite"/>
    </source>
</evidence>
<feature type="region of interest" description="Disordered" evidence="3">
    <location>
        <begin position="1"/>
        <end position="337"/>
    </location>
</feature>
<feature type="region of interest" description="Disordered" evidence="3">
    <location>
        <begin position="351"/>
        <end position="387"/>
    </location>
</feature>
<feature type="compositionally biased region" description="Polar residues" evidence="3">
    <location>
        <begin position="135"/>
        <end position="146"/>
    </location>
</feature>
<evidence type="ECO:0000313" key="5">
    <source>
        <dbReference type="Proteomes" id="UP000799778"/>
    </source>
</evidence>
<feature type="compositionally biased region" description="Low complexity" evidence="3">
    <location>
        <begin position="149"/>
        <end position="165"/>
    </location>
</feature>
<name>A0A6A5XK01_9PLEO</name>
<evidence type="ECO:0000256" key="2">
    <source>
        <dbReference type="ARBA" id="ARBA00023054"/>
    </source>
</evidence>
<dbReference type="Pfam" id="PF08243">
    <property type="entry name" value="SPT2"/>
    <property type="match status" value="1"/>
</dbReference>
<feature type="compositionally biased region" description="Polar residues" evidence="3">
    <location>
        <begin position="18"/>
        <end position="27"/>
    </location>
</feature>
<dbReference type="InterPro" id="IPR013256">
    <property type="entry name" value="Chromatin_SPT2"/>
</dbReference>
<dbReference type="AlphaFoldDB" id="A0A6A5XK01"/>
<sequence>MSLLNNLLSSIDPAAAGQISTSTTRQTPAAPSPKPNPRPAARPAQNGSIGGAQAGALKRKADGQPDGGQIKVQRKEGPAQPVRPNPATRPVSYSDAAKAKPTPPTGAVPYRGTAGIGASNAPKPANVVPKRPAPVNTTQTVTTKPLSQAPKTPTSSTASTPTATAGGAQRPVAKKGYAAMLAQAKQKEQTKPPTAPVRHEPTKILTKKEREALRAAAKGKQPGPANQKAGPKGADAKQTDVKNKPQEKGKSVGYQGTARPMKKPIEVGYKGTAKPASATPGPSGKAGAMPTTKAKQTQQSKRYDGYANWSDLDDMEDDEEDYDSGEDLSDMEGGIWDVEDEEQLALKAARKEDAEALAEENEHRRQKEERKRKLAAMAKAAAGRRKF</sequence>
<feature type="compositionally biased region" description="Basic and acidic residues" evidence="3">
    <location>
        <begin position="351"/>
        <end position="371"/>
    </location>
</feature>
<accession>A0A6A5XK01</accession>
<dbReference type="OrthoDB" id="5430658at2759"/>
<gene>
    <name evidence="4" type="ORF">BU24DRAFT_452219</name>
</gene>
<reference evidence="4" key="1">
    <citation type="journal article" date="2020" name="Stud. Mycol.">
        <title>101 Dothideomycetes genomes: a test case for predicting lifestyles and emergence of pathogens.</title>
        <authorList>
            <person name="Haridas S."/>
            <person name="Albert R."/>
            <person name="Binder M."/>
            <person name="Bloem J."/>
            <person name="Labutti K."/>
            <person name="Salamov A."/>
            <person name="Andreopoulos B."/>
            <person name="Baker S."/>
            <person name="Barry K."/>
            <person name="Bills G."/>
            <person name="Bluhm B."/>
            <person name="Cannon C."/>
            <person name="Castanera R."/>
            <person name="Culley D."/>
            <person name="Daum C."/>
            <person name="Ezra D."/>
            <person name="Gonzalez J."/>
            <person name="Henrissat B."/>
            <person name="Kuo A."/>
            <person name="Liang C."/>
            <person name="Lipzen A."/>
            <person name="Lutzoni F."/>
            <person name="Magnuson J."/>
            <person name="Mondo S."/>
            <person name="Nolan M."/>
            <person name="Ohm R."/>
            <person name="Pangilinan J."/>
            <person name="Park H.-J."/>
            <person name="Ramirez L."/>
            <person name="Alfaro M."/>
            <person name="Sun H."/>
            <person name="Tritt A."/>
            <person name="Yoshinaga Y."/>
            <person name="Zwiers L.-H."/>
            <person name="Turgeon B."/>
            <person name="Goodwin S."/>
            <person name="Spatafora J."/>
            <person name="Crous P."/>
            <person name="Grigoriev I."/>
        </authorList>
    </citation>
    <scope>NUCLEOTIDE SEQUENCE</scope>
    <source>
        <strain evidence="4">CBS 175.79</strain>
    </source>
</reference>
<dbReference type="EMBL" id="ML978071">
    <property type="protein sequence ID" value="KAF2013283.1"/>
    <property type="molecule type" value="Genomic_DNA"/>
</dbReference>
<proteinExistence type="inferred from homology"/>
<feature type="compositionally biased region" description="Basic and acidic residues" evidence="3">
    <location>
        <begin position="197"/>
        <end position="213"/>
    </location>
</feature>
<keyword evidence="5" id="KW-1185">Reference proteome</keyword>
<dbReference type="RefSeq" id="XP_033381622.1">
    <property type="nucleotide sequence ID" value="XM_033531174.1"/>
</dbReference>
<dbReference type="SMART" id="SM00784">
    <property type="entry name" value="SPT2"/>
    <property type="match status" value="1"/>
</dbReference>
<comment type="similarity">
    <text evidence="1">Belongs to the SPT2 family.</text>
</comment>
<dbReference type="Proteomes" id="UP000799778">
    <property type="component" value="Unassembled WGS sequence"/>
</dbReference>